<feature type="region of interest" description="Disordered" evidence="2">
    <location>
        <begin position="82"/>
        <end position="111"/>
    </location>
</feature>
<dbReference type="PROSITE" id="PS00626">
    <property type="entry name" value="RCC1_2"/>
    <property type="match status" value="1"/>
</dbReference>
<organism evidence="4 5">
    <name type="scientific">Caldinitratiruptor microaerophilus</name>
    <dbReference type="NCBI Taxonomy" id="671077"/>
    <lineage>
        <taxon>Bacteria</taxon>
        <taxon>Bacillati</taxon>
        <taxon>Bacillota</taxon>
        <taxon>Clostridia</taxon>
        <taxon>Eubacteriales</taxon>
        <taxon>Symbiobacteriaceae</taxon>
        <taxon>Caldinitratiruptor</taxon>
    </lineage>
</organism>
<accession>A0AA35CMN8</accession>
<keyword evidence="5" id="KW-1185">Reference proteome</keyword>
<dbReference type="EMBL" id="AP025628">
    <property type="protein sequence ID" value="BDG61208.1"/>
    <property type="molecule type" value="Genomic_DNA"/>
</dbReference>
<evidence type="ECO:0000259" key="3">
    <source>
        <dbReference type="PROSITE" id="PS51272"/>
    </source>
</evidence>
<dbReference type="Proteomes" id="UP001163687">
    <property type="component" value="Chromosome"/>
</dbReference>
<feature type="domain" description="SLH" evidence="3">
    <location>
        <begin position="112"/>
        <end position="175"/>
    </location>
</feature>
<protein>
    <recommendedName>
        <fullName evidence="3">SLH domain-containing protein</fullName>
    </recommendedName>
</protein>
<evidence type="ECO:0000313" key="4">
    <source>
        <dbReference type="EMBL" id="BDG61208.1"/>
    </source>
</evidence>
<reference evidence="4" key="1">
    <citation type="submission" date="2022-03" db="EMBL/GenBank/DDBJ databases">
        <title>Complete genome sequence of Caldinitratiruptor microaerophilus.</title>
        <authorList>
            <person name="Mukaiyama R."/>
            <person name="Nishiyama T."/>
            <person name="Ueda K."/>
        </authorList>
    </citation>
    <scope>NUCLEOTIDE SEQUENCE</scope>
    <source>
        <strain evidence="4">JCM 16183</strain>
    </source>
</reference>
<dbReference type="Pfam" id="PF00395">
    <property type="entry name" value="SLH"/>
    <property type="match status" value="1"/>
</dbReference>
<dbReference type="InterPro" id="IPR000408">
    <property type="entry name" value="Reg_chr_condens"/>
</dbReference>
<evidence type="ECO:0000256" key="2">
    <source>
        <dbReference type="SAM" id="MobiDB-lite"/>
    </source>
</evidence>
<evidence type="ECO:0000256" key="1">
    <source>
        <dbReference type="ARBA" id="ARBA00022737"/>
    </source>
</evidence>
<dbReference type="AlphaFoldDB" id="A0AA35CMN8"/>
<dbReference type="Gene3D" id="2.60.40.10">
    <property type="entry name" value="Immunoglobulins"/>
    <property type="match status" value="1"/>
</dbReference>
<dbReference type="Pfam" id="PF09136">
    <property type="entry name" value="Glucodextran_B"/>
    <property type="match status" value="1"/>
</dbReference>
<dbReference type="InterPro" id="IPR013783">
    <property type="entry name" value="Ig-like_fold"/>
</dbReference>
<gene>
    <name evidence="4" type="ORF">caldi_22980</name>
</gene>
<name>A0AA35CMN8_9FIRM</name>
<feature type="compositionally biased region" description="Low complexity" evidence="2">
    <location>
        <begin position="88"/>
        <end position="99"/>
    </location>
</feature>
<keyword evidence="1" id="KW-0677">Repeat</keyword>
<sequence length="315" mass="32636">MRRVGSGTRHAVALALAGLVVSGGIGVRRAGAGGLEGLAIRRLQAYGIVTGSRGDGGDLRLQELITRAELAKLLVVGSGWRSPPPAAEPGAATAADPAPSTDVTGAPAQGPPNVTLPPDVIGHWAEPYVAAAWRAGILAGYPDGRFNPAAPPTYGEVATALARALGLSPVAQLSWPQNYVEALRKAGGIPPGLPVEALQGAPAVRGPVFLLTDYALAHVRDATGRTTYQRVHDSEPPVIEWIEQPPARTREDTLTLQGRVAGGFRVWVGGEEVPLDPDGRFSASVALQAGPNRVQVVAVDLAGNRTEQTVTVTRS</sequence>
<dbReference type="PROSITE" id="PS51272">
    <property type="entry name" value="SLH"/>
    <property type="match status" value="1"/>
</dbReference>
<evidence type="ECO:0000313" key="5">
    <source>
        <dbReference type="Proteomes" id="UP001163687"/>
    </source>
</evidence>
<proteinExistence type="predicted"/>
<dbReference type="InterPro" id="IPR001119">
    <property type="entry name" value="SLH_dom"/>
</dbReference>
<dbReference type="KEGG" id="cmic:caldi_22980"/>